<evidence type="ECO:0000313" key="4">
    <source>
        <dbReference type="Proteomes" id="UP000507470"/>
    </source>
</evidence>
<dbReference type="PROSITE" id="PS50031">
    <property type="entry name" value="EH"/>
    <property type="match status" value="1"/>
</dbReference>
<feature type="compositionally biased region" description="Polar residues" evidence="1">
    <location>
        <begin position="680"/>
        <end position="691"/>
    </location>
</feature>
<dbReference type="PANTHER" id="PTHR15463:SF2">
    <property type="entry name" value="SYNERGIN GAMMA"/>
    <property type="match status" value="1"/>
</dbReference>
<feature type="region of interest" description="Disordered" evidence="1">
    <location>
        <begin position="667"/>
        <end position="691"/>
    </location>
</feature>
<feature type="region of interest" description="Disordered" evidence="1">
    <location>
        <begin position="867"/>
        <end position="887"/>
    </location>
</feature>
<feature type="compositionally biased region" description="Acidic residues" evidence="1">
    <location>
        <begin position="792"/>
        <end position="803"/>
    </location>
</feature>
<dbReference type="InterPro" id="IPR059024">
    <property type="entry name" value="SYNRG_C"/>
</dbReference>
<feature type="compositionally biased region" description="Polar residues" evidence="1">
    <location>
        <begin position="178"/>
        <end position="198"/>
    </location>
</feature>
<protein>
    <submittedName>
        <fullName evidence="3">Synergin gamma</fullName>
    </submittedName>
</protein>
<feature type="region of interest" description="Disordered" evidence="1">
    <location>
        <begin position="231"/>
        <end position="250"/>
    </location>
</feature>
<feature type="region of interest" description="Disordered" evidence="1">
    <location>
        <begin position="1149"/>
        <end position="1204"/>
    </location>
</feature>
<dbReference type="GO" id="GO:0030130">
    <property type="term" value="C:clathrin coat of trans-Golgi network vesicle"/>
    <property type="evidence" value="ECO:0007669"/>
    <property type="project" value="TreeGrafter"/>
</dbReference>
<reference evidence="3 4" key="1">
    <citation type="submission" date="2020-06" db="EMBL/GenBank/DDBJ databases">
        <authorList>
            <person name="Li R."/>
            <person name="Bekaert M."/>
        </authorList>
    </citation>
    <scope>NUCLEOTIDE SEQUENCE [LARGE SCALE GENOMIC DNA]</scope>
    <source>
        <strain evidence="4">wild</strain>
    </source>
</reference>
<feature type="region of interest" description="Disordered" evidence="1">
    <location>
        <begin position="609"/>
        <end position="649"/>
    </location>
</feature>
<feature type="domain" description="EH" evidence="2">
    <location>
        <begin position="292"/>
        <end position="391"/>
    </location>
</feature>
<evidence type="ECO:0000256" key="1">
    <source>
        <dbReference type="SAM" id="MobiDB-lite"/>
    </source>
</evidence>
<dbReference type="SUPFAM" id="SSF47473">
    <property type="entry name" value="EF-hand"/>
    <property type="match status" value="1"/>
</dbReference>
<dbReference type="Proteomes" id="UP000507470">
    <property type="component" value="Unassembled WGS sequence"/>
</dbReference>
<proteinExistence type="predicted"/>
<keyword evidence="4" id="KW-1185">Reference proteome</keyword>
<feature type="compositionally biased region" description="Basic and acidic residues" evidence="1">
    <location>
        <begin position="1185"/>
        <end position="1194"/>
    </location>
</feature>
<feature type="region of interest" description="Disordered" evidence="1">
    <location>
        <begin position="131"/>
        <end position="199"/>
    </location>
</feature>
<feature type="region of interest" description="Disordered" evidence="1">
    <location>
        <begin position="781"/>
        <end position="812"/>
    </location>
</feature>
<sequence length="1404" mass="155263">MGDNRNTRMPMNHPTGNFGMQQFPQQYVQQGMVRYPMMQNTGHMMQTHGQMQSHGSMQHVQRPPNMMFPGQMGMRGPGMAPPPYRPTAIGQQYRANNPPARQPMSPESMKKMEKEKFYLEQKQKLKQFHTQETKVKQNIPAPEEEFNDSFGDFIGGPSANLPTQLEPVQQPKDEVVNTDDQPTKETNGNQSPRGVQQQKVEKKVDINTMMMECSDLTAPVKAKTFHKPTLKEVNPSHHGHTAKQHESKQAKQWKQMNLDDLGDMFVVEGPAMRPEETTPDKKDLGLPHWCKDEAKIPELYKHVLEASVVEDLIQTDRLYPILILSGLPKEVLGQIWSMCNKMTPGQLIKEELYLILGFIFLAQNQQPLSIELLHRIPHAPTPFLAPPQHFSQPNQFSPATTPPINQPTTSQTSSAQPCQPTGMPSGINTVISQIPPSSTTSSFGQTTFGMTTSGSQGQITPIPSLPGPIAGPSTDSWHSHNIGAPVNQGATGNQTTVTMTTSGSNLSMGEDDDFADFQEAPKITKEVTKVKITKPAAVKEDKVKPVSAKEDKKDYLYSVPLPDDELPEHQLSTEQHYSNVSNFFGSDDSSECVTDKCSDTVSAVPKKVLSHTKGASTPNSMDDDFDDFKSAGRPSDSSQFTSSEQSENEDFKVLESYLDDFSNKKKDIEKQESPLHRPISKTTNLPPTAYNNNVNPIPAIKSLWPKPDDKKKATATPKAVTLTKAITFSPQSSDSEFADFQQAPQVVTKDDNLSASKSATDLIGDEDKYAAFRTLETIDTSGPSIFGKGQDDEGNEAEDEGEWADFQSTETIVAGDQSLSDNLFDSAANSDSNNDWSGFSGAAGAQKEADMIKNLAVNTTANDDWSNFSTANQKSESDDWADFQGPSENIVDSTLTVTSSMDETPAPIISVSQSDLVTVKKKNLQHNEILGLFKPRDDPSVLTSYKLPDLSQDDNEGTAKQDKKGYLETSIDQPAPFQQNFPTSKEDINPPQNIPKLSVDDDDDFFRVPPPMDEGIDDEDEYGDFSQGYDIDDVTHTPHQNTQEKKKIYSMYGMEFTTQSKSTKEKTHKKTDSDSSNQFTFATDSIQFDTKINKGLKPEDTNSVSSLELPFSKNVLNVKDSDSVSISSNEFAADFPQIKSLPDSKSIDSLDLKISEPKSGESKSADSSDMEEKSENDEQKEETDADKVTEEITSKPDVTSFGGPTTKPVPLFGDRYSGIMEDITGSDKYAYEWQRCLENCYRNIKEANNIFNSISSSGVCNEVIRSEQGTEYVQGIVEIYRIVCRITVSMKSAALSTDKLGQVLKDVDLVWNNLAAFLVGGNIMPDDNALSFKNCLLKSDDVASQMRACGVCLLDVDVRSKDFNTEEEASKLTYGGRQYHATCANFWVNCVDSMLPSLKLPELL</sequence>
<dbReference type="InterPro" id="IPR011992">
    <property type="entry name" value="EF-hand-dom_pair"/>
</dbReference>
<dbReference type="PANTHER" id="PTHR15463">
    <property type="entry name" value="AP1 GAMMA SUBUNIT BINDING PROTEIN 1"/>
    <property type="match status" value="1"/>
</dbReference>
<dbReference type="Pfam" id="PF12763">
    <property type="entry name" value="EH"/>
    <property type="match status" value="1"/>
</dbReference>
<evidence type="ECO:0000259" key="2">
    <source>
        <dbReference type="PROSITE" id="PS50031"/>
    </source>
</evidence>
<feature type="compositionally biased region" description="Basic and acidic residues" evidence="1">
    <location>
        <begin position="1149"/>
        <end position="1177"/>
    </location>
</feature>
<accession>A0A6J8D9P7</accession>
<dbReference type="Pfam" id="PF25999">
    <property type="entry name" value="SYNRG_C"/>
    <property type="match status" value="1"/>
</dbReference>
<feature type="compositionally biased region" description="Basic and acidic residues" evidence="1">
    <location>
        <begin position="1062"/>
        <end position="1073"/>
    </location>
</feature>
<dbReference type="OrthoDB" id="524326at2759"/>
<dbReference type="InterPro" id="IPR039656">
    <property type="entry name" value="SYNRG"/>
</dbReference>
<dbReference type="Gene3D" id="1.10.238.10">
    <property type="entry name" value="EF-hand"/>
    <property type="match status" value="1"/>
</dbReference>
<feature type="compositionally biased region" description="Polar residues" evidence="1">
    <location>
        <begin position="971"/>
        <end position="983"/>
    </location>
</feature>
<feature type="compositionally biased region" description="Polar residues" evidence="1">
    <location>
        <begin position="389"/>
        <end position="399"/>
    </location>
</feature>
<dbReference type="EMBL" id="CACVKT020006858">
    <property type="protein sequence ID" value="CAC5403830.1"/>
    <property type="molecule type" value="Genomic_DNA"/>
</dbReference>
<feature type="compositionally biased region" description="Low complexity" evidence="1">
    <location>
        <begin position="635"/>
        <end position="645"/>
    </location>
</feature>
<feature type="compositionally biased region" description="Acidic residues" evidence="1">
    <location>
        <begin position="1014"/>
        <end position="1023"/>
    </location>
</feature>
<feature type="region of interest" description="Disordered" evidence="1">
    <location>
        <begin position="971"/>
        <end position="1045"/>
    </location>
</feature>
<feature type="compositionally biased region" description="Polar residues" evidence="1">
    <location>
        <begin position="406"/>
        <end position="419"/>
    </location>
</feature>
<feature type="region of interest" description="Disordered" evidence="1">
    <location>
        <begin position="386"/>
        <end position="425"/>
    </location>
</feature>
<feature type="region of interest" description="Disordered" evidence="1">
    <location>
        <begin position="943"/>
        <end position="962"/>
    </location>
</feature>
<organism evidence="3 4">
    <name type="scientific">Mytilus coruscus</name>
    <name type="common">Sea mussel</name>
    <dbReference type="NCBI Taxonomy" id="42192"/>
    <lineage>
        <taxon>Eukaryota</taxon>
        <taxon>Metazoa</taxon>
        <taxon>Spiralia</taxon>
        <taxon>Lophotrochozoa</taxon>
        <taxon>Mollusca</taxon>
        <taxon>Bivalvia</taxon>
        <taxon>Autobranchia</taxon>
        <taxon>Pteriomorphia</taxon>
        <taxon>Mytilida</taxon>
        <taxon>Mytiloidea</taxon>
        <taxon>Mytilidae</taxon>
        <taxon>Mytilinae</taxon>
        <taxon>Mytilus</taxon>
    </lineage>
</organism>
<feature type="region of interest" description="Disordered" evidence="1">
    <location>
        <begin position="1"/>
        <end position="20"/>
    </location>
</feature>
<evidence type="ECO:0000313" key="3">
    <source>
        <dbReference type="EMBL" id="CAC5403830.1"/>
    </source>
</evidence>
<name>A0A6J8D9P7_MYTCO</name>
<dbReference type="InterPro" id="IPR000261">
    <property type="entry name" value="EH_dom"/>
</dbReference>
<feature type="region of interest" description="Disordered" evidence="1">
    <location>
        <begin position="1058"/>
        <end position="1084"/>
    </location>
</feature>
<gene>
    <name evidence="3" type="ORF">MCOR_37693</name>
</gene>